<gene>
    <name evidence="5" type="ORF">ENM42_03895</name>
</gene>
<evidence type="ECO:0000313" key="5">
    <source>
        <dbReference type="EMBL" id="HHR40954.1"/>
    </source>
</evidence>
<feature type="domain" description="S1 motif" evidence="4">
    <location>
        <begin position="32"/>
        <end position="103"/>
    </location>
</feature>
<dbReference type="SUPFAM" id="SSF110993">
    <property type="entry name" value="eIF-2-alpha, C-terminal domain"/>
    <property type="match status" value="1"/>
</dbReference>
<dbReference type="AlphaFoldDB" id="A0A7C5U5A5"/>
<dbReference type="CDD" id="cd04452">
    <property type="entry name" value="S1_IF2_alpha"/>
    <property type="match status" value="1"/>
</dbReference>
<dbReference type="InterPro" id="IPR011488">
    <property type="entry name" value="TIF_2_asu"/>
</dbReference>
<dbReference type="InterPro" id="IPR012340">
    <property type="entry name" value="NA-bd_OB-fold"/>
</dbReference>
<dbReference type="GO" id="GO:0003743">
    <property type="term" value="F:translation initiation factor activity"/>
    <property type="evidence" value="ECO:0007669"/>
    <property type="project" value="UniProtKB-KW"/>
</dbReference>
<evidence type="ECO:0000256" key="3">
    <source>
        <dbReference type="ARBA" id="ARBA00022917"/>
    </source>
</evidence>
<accession>A0A7C5U5A5</accession>
<dbReference type="GO" id="GO:0043022">
    <property type="term" value="F:ribosome binding"/>
    <property type="evidence" value="ECO:0007669"/>
    <property type="project" value="TreeGrafter"/>
</dbReference>
<keyword evidence="3" id="KW-0648">Protein biosynthesis</keyword>
<evidence type="ECO:0000256" key="2">
    <source>
        <dbReference type="ARBA" id="ARBA00022540"/>
    </source>
</evidence>
<evidence type="ECO:0000259" key="4">
    <source>
        <dbReference type="PROSITE" id="PS50126"/>
    </source>
</evidence>
<organism evidence="5">
    <name type="scientific">Caldiarchaeum subterraneum</name>
    <dbReference type="NCBI Taxonomy" id="311458"/>
    <lineage>
        <taxon>Archaea</taxon>
        <taxon>Nitrososphaerota</taxon>
        <taxon>Candidatus Caldarchaeales</taxon>
        <taxon>Candidatus Caldarchaeaceae</taxon>
        <taxon>Candidatus Caldarchaeum</taxon>
    </lineage>
</organism>
<dbReference type="PANTHER" id="PTHR10602:SF0">
    <property type="entry name" value="EUKARYOTIC TRANSLATION INITIATION FACTOR 2 SUBUNIT 1"/>
    <property type="match status" value="1"/>
</dbReference>
<evidence type="ECO:0000256" key="1">
    <source>
        <dbReference type="ARBA" id="ARBA00007223"/>
    </source>
</evidence>
<name>A0A7C5U5A5_CALS0</name>
<reference evidence="5" key="1">
    <citation type="journal article" date="2020" name="mSystems">
        <title>Genome- and Community-Level Interaction Insights into Carbon Utilization and Element Cycling Functions of Hydrothermarchaeota in Hydrothermal Sediment.</title>
        <authorList>
            <person name="Zhou Z."/>
            <person name="Liu Y."/>
            <person name="Xu W."/>
            <person name="Pan J."/>
            <person name="Luo Z.H."/>
            <person name="Li M."/>
        </authorList>
    </citation>
    <scope>NUCLEOTIDE SEQUENCE [LARGE SCALE GENOMIC DNA]</scope>
    <source>
        <strain evidence="5">SpSt-1084</strain>
    </source>
</reference>
<dbReference type="SUPFAM" id="SSF50249">
    <property type="entry name" value="Nucleic acid-binding proteins"/>
    <property type="match status" value="1"/>
</dbReference>
<dbReference type="Gene3D" id="3.30.70.1130">
    <property type="entry name" value="EIF_2_alpha"/>
    <property type="match status" value="1"/>
</dbReference>
<dbReference type="PANTHER" id="PTHR10602">
    <property type="entry name" value="EUKARYOTIC TRANSLATION INITIATION FACTOR 2 SUBUNIT 1"/>
    <property type="match status" value="1"/>
</dbReference>
<dbReference type="SMART" id="SM00316">
    <property type="entry name" value="S1"/>
    <property type="match status" value="1"/>
</dbReference>
<keyword evidence="2" id="KW-0396">Initiation factor</keyword>
<proteinExistence type="inferred from homology"/>
<dbReference type="Pfam" id="PF07541">
    <property type="entry name" value="EIF_2_alpha"/>
    <property type="match status" value="1"/>
</dbReference>
<comment type="caution">
    <text evidence="5">The sequence shown here is derived from an EMBL/GenBank/DDBJ whole genome shotgun (WGS) entry which is preliminary data.</text>
</comment>
<dbReference type="GO" id="GO:0003723">
    <property type="term" value="F:RNA binding"/>
    <property type="evidence" value="ECO:0007669"/>
    <property type="project" value="InterPro"/>
</dbReference>
<comment type="similarity">
    <text evidence="1">Belongs to the eIF-2-alpha family.</text>
</comment>
<dbReference type="Pfam" id="PF00575">
    <property type="entry name" value="S1"/>
    <property type="match status" value="1"/>
</dbReference>
<dbReference type="InterPro" id="IPR044126">
    <property type="entry name" value="S1_IF2_alpha"/>
</dbReference>
<dbReference type="PROSITE" id="PS50126">
    <property type="entry name" value="S1"/>
    <property type="match status" value="1"/>
</dbReference>
<dbReference type="InterPro" id="IPR003029">
    <property type="entry name" value="S1_domain"/>
</dbReference>
<dbReference type="EMBL" id="DRXS01000209">
    <property type="protein sequence ID" value="HHR40954.1"/>
    <property type="molecule type" value="Genomic_DNA"/>
</dbReference>
<protein>
    <submittedName>
        <fullName evidence="5">S1 RNA-binding domain-containing protein</fullName>
    </submittedName>
</protein>
<dbReference type="Gene3D" id="2.40.50.140">
    <property type="entry name" value="Nucleic acid-binding proteins"/>
    <property type="match status" value="1"/>
</dbReference>
<sequence>MSAARCWPVQAEEKQSYWERRRELLSKVPEIGELVLGRVKEVKDYGAYVEIEEYPSYEGFVHVSEVSLKWVRNIREHLKEGQRTVFKIIRVNPATMQADLSIRRVSQKERVDKLLELKRKAKIKKVFKTLEERKFDAAVQKILATTSNYETLYGLFEQIAVGHDVSKIFPILDPLEAEELRKAVEQEIKLREVEVKVDMVLRCESRDGVKAIREAAAAVEKIAETGETVEMRTKGAPVYSLSVKASTKERANELIALAVQVCGDVMKKYGGFAELKTKEK</sequence>
<dbReference type="InterPro" id="IPR024055">
    <property type="entry name" value="TIF2_asu_C"/>
</dbReference>